<dbReference type="EC" id="3.6.4.13" evidence="6"/>
<dbReference type="GO" id="GO:0005524">
    <property type="term" value="F:ATP binding"/>
    <property type="evidence" value="ECO:0007669"/>
    <property type="project" value="UniProtKB-UniRule"/>
</dbReference>
<evidence type="ECO:0000256" key="3">
    <source>
        <dbReference type="ARBA" id="ARBA00022806"/>
    </source>
</evidence>
<keyword evidence="2 6" id="KW-0378">Hydrolase</keyword>
<keyword evidence="11" id="KW-1185">Reference proteome</keyword>
<comment type="domain">
    <text evidence="6">The Q motif is unique to and characteristic of the DEAD box family of RNA helicases and controls ATP binding and hydrolysis.</text>
</comment>
<feature type="region of interest" description="Disordered" evidence="7">
    <location>
        <begin position="1"/>
        <end position="28"/>
    </location>
</feature>
<dbReference type="AlphaFoldDB" id="A0A8H3TVH7"/>
<dbReference type="InterPro" id="IPR014001">
    <property type="entry name" value="Helicase_ATP-bd"/>
</dbReference>
<dbReference type="SUPFAM" id="SSF52540">
    <property type="entry name" value="P-loop containing nucleoside triphosphate hydrolases"/>
    <property type="match status" value="2"/>
</dbReference>
<comment type="similarity">
    <text evidence="6">Belongs to the DEAD box helicase family.</text>
</comment>
<dbReference type="InterPro" id="IPR027417">
    <property type="entry name" value="P-loop_NTPase"/>
</dbReference>
<dbReference type="GO" id="GO:0003724">
    <property type="term" value="F:RNA helicase activity"/>
    <property type="evidence" value="ECO:0007669"/>
    <property type="project" value="UniProtKB-EC"/>
</dbReference>
<dbReference type="SMART" id="SM00490">
    <property type="entry name" value="HELICc"/>
    <property type="match status" value="1"/>
</dbReference>
<feature type="region of interest" description="Disordered" evidence="7">
    <location>
        <begin position="40"/>
        <end position="104"/>
    </location>
</feature>
<keyword evidence="1 6" id="KW-0547">Nucleotide-binding</keyword>
<evidence type="ECO:0000256" key="2">
    <source>
        <dbReference type="ARBA" id="ARBA00022801"/>
    </source>
</evidence>
<dbReference type="GO" id="GO:0003723">
    <property type="term" value="F:RNA binding"/>
    <property type="evidence" value="ECO:0007669"/>
    <property type="project" value="UniProtKB-UniRule"/>
</dbReference>
<dbReference type="Proteomes" id="UP000620104">
    <property type="component" value="Unassembled WGS sequence"/>
</dbReference>
<evidence type="ECO:0000313" key="10">
    <source>
        <dbReference type="EMBL" id="GHJ88321.1"/>
    </source>
</evidence>
<dbReference type="InterPro" id="IPR001650">
    <property type="entry name" value="Helicase_C-like"/>
</dbReference>
<dbReference type="PROSITE" id="PS51194">
    <property type="entry name" value="HELICASE_CTER"/>
    <property type="match status" value="1"/>
</dbReference>
<evidence type="ECO:0000256" key="6">
    <source>
        <dbReference type="RuleBase" id="RU365068"/>
    </source>
</evidence>
<comment type="function">
    <text evidence="6">RNA helicase.</text>
</comment>
<evidence type="ECO:0000256" key="1">
    <source>
        <dbReference type="ARBA" id="ARBA00022741"/>
    </source>
</evidence>
<name>A0A8H3TVH7_9TREE</name>
<feature type="region of interest" description="Disordered" evidence="7">
    <location>
        <begin position="122"/>
        <end position="250"/>
    </location>
</feature>
<protein>
    <recommendedName>
        <fullName evidence="6">ATP-dependent RNA helicase</fullName>
        <ecNumber evidence="6">3.6.4.13</ecNumber>
    </recommendedName>
</protein>
<evidence type="ECO:0000313" key="11">
    <source>
        <dbReference type="Proteomes" id="UP000620104"/>
    </source>
</evidence>
<reference evidence="10" key="1">
    <citation type="submission" date="2020-07" db="EMBL/GenBank/DDBJ databases">
        <title>Draft Genome Sequence of a Deep-Sea Yeast, Naganishia (Cryptococcus) liquefaciens strain N6.</title>
        <authorList>
            <person name="Han Y.W."/>
            <person name="Kajitani R."/>
            <person name="Morimoto H."/>
            <person name="Parhat M."/>
            <person name="Tsubouchi H."/>
            <person name="Bakenova O."/>
            <person name="Ogata M."/>
            <person name="Argunhan B."/>
            <person name="Aoki R."/>
            <person name="Kajiwara S."/>
            <person name="Itoh T."/>
            <person name="Iwasaki H."/>
        </authorList>
    </citation>
    <scope>NUCLEOTIDE SEQUENCE</scope>
    <source>
        <strain evidence="10">N6</strain>
    </source>
</reference>
<dbReference type="PROSITE" id="PS00039">
    <property type="entry name" value="DEAD_ATP_HELICASE"/>
    <property type="match status" value="1"/>
</dbReference>
<dbReference type="SMART" id="SM00487">
    <property type="entry name" value="DEXDc"/>
    <property type="match status" value="1"/>
</dbReference>
<dbReference type="InterPro" id="IPR011545">
    <property type="entry name" value="DEAD/DEAH_box_helicase_dom"/>
</dbReference>
<feature type="compositionally biased region" description="Basic and acidic residues" evidence="7">
    <location>
        <begin position="83"/>
        <end position="96"/>
    </location>
</feature>
<dbReference type="CDD" id="cd18787">
    <property type="entry name" value="SF2_C_DEAD"/>
    <property type="match status" value="1"/>
</dbReference>
<feature type="compositionally biased region" description="Basic and acidic residues" evidence="7">
    <location>
        <begin position="122"/>
        <end position="132"/>
    </location>
</feature>
<dbReference type="InterPro" id="IPR000629">
    <property type="entry name" value="RNA-helicase_DEAD-box_CS"/>
</dbReference>
<evidence type="ECO:0000256" key="4">
    <source>
        <dbReference type="ARBA" id="ARBA00022840"/>
    </source>
</evidence>
<dbReference type="PROSITE" id="PS51192">
    <property type="entry name" value="HELICASE_ATP_BIND_1"/>
    <property type="match status" value="1"/>
</dbReference>
<evidence type="ECO:0000256" key="7">
    <source>
        <dbReference type="SAM" id="MobiDB-lite"/>
    </source>
</evidence>
<dbReference type="PANTHER" id="PTHR24031">
    <property type="entry name" value="RNA HELICASE"/>
    <property type="match status" value="1"/>
</dbReference>
<feature type="compositionally biased region" description="Polar residues" evidence="7">
    <location>
        <begin position="1"/>
        <end position="23"/>
    </location>
</feature>
<keyword evidence="4 6" id="KW-0067">ATP-binding</keyword>
<dbReference type="Gene3D" id="3.40.50.300">
    <property type="entry name" value="P-loop containing nucleotide triphosphate hydrolases"/>
    <property type="match status" value="2"/>
</dbReference>
<organism evidence="10 11">
    <name type="scientific">Naganishia liquefaciens</name>
    <dbReference type="NCBI Taxonomy" id="104408"/>
    <lineage>
        <taxon>Eukaryota</taxon>
        <taxon>Fungi</taxon>
        <taxon>Dikarya</taxon>
        <taxon>Basidiomycota</taxon>
        <taxon>Agaricomycotina</taxon>
        <taxon>Tremellomycetes</taxon>
        <taxon>Filobasidiales</taxon>
        <taxon>Filobasidiaceae</taxon>
        <taxon>Naganishia</taxon>
    </lineage>
</organism>
<dbReference type="Pfam" id="PF00270">
    <property type="entry name" value="DEAD"/>
    <property type="match status" value="1"/>
</dbReference>
<dbReference type="EMBL" id="BLZA01000030">
    <property type="protein sequence ID" value="GHJ88321.1"/>
    <property type="molecule type" value="Genomic_DNA"/>
</dbReference>
<dbReference type="CDD" id="cd17956">
    <property type="entry name" value="DEADc_DDX51"/>
    <property type="match status" value="1"/>
</dbReference>
<dbReference type="GO" id="GO:0016787">
    <property type="term" value="F:hydrolase activity"/>
    <property type="evidence" value="ECO:0007669"/>
    <property type="project" value="UniProtKB-KW"/>
</dbReference>
<keyword evidence="5 6" id="KW-0694">RNA-binding</keyword>
<comment type="caution">
    <text evidence="10">The sequence shown here is derived from an EMBL/GenBank/DDBJ whole genome shotgun (WGS) entry which is preliminary data.</text>
</comment>
<sequence length="810" mass="89667">MSTTKHVKFSENTDFTQSAQEPRSSAFAVHPDRLAAVSAASSQAQAVKKSKTKTKTEAQRRYLKKKLDKRKKVLKAQKAAQPKKKDPSVVVAEDKAQAAATNPAETTNFVKTNIPAKIQDVKISKSAEEKGQTSEVEDADEESIEARRAKRKAEKKAKREERRAREKELVELKTTQALSAIASSALPESSNAQKRALDESGDKQSTSKRKREAAPAPSEDESNDEAESTRHRSQSPTAEHARTPSPETENRQLDHDLEMEMQRDLAGIPTFPLPSGPAKPSSKMLSMQGLPAALKDAERVSQKLRVPIDDMVIQRRRRREDGKAGDEKNKLGTRIRKRLQDSGIQEFFAVQTALLPELAGLPLVPHPDEFLHDYLVSAPTGSGKTLSYVVPLIEVLAKRIVTRLRALIILPTRDLVMQVRETLESLSRGTGLKIGTATGQHSFAQEQAMLVADLKSTLLGGSSKVDILIATPGRLMDHLHGTRNFSLQHLRFLIIDEADRLLNQSFQDWLAQVLSHLVPAVEAERNSQAMTGHDAVAASWYEDLGLQKTTWEGARPLSSNCQKLLFSATLTRDPSKIAALHLRNPRYFIVGAGEADVAGADEVPADITGNSFALPSTLTERMVILPSEFKPLNLLYLLHDSRFGIQSALCFTKSVDSSERLLKLINFFEDAYMGGRKKLVVKGYSGELSTAERTKLLADFKKGDVDLLICSDLIARGIDLPSVTHVISYDAPVDMRKYVHRVGRTARAGREGTAWTLVEKQEARHFKEMLSTANHLKQVKKIKIKEDQLVGLRESYDIALSRLKAAYAKA</sequence>
<proteinExistence type="inferred from homology"/>
<evidence type="ECO:0000256" key="5">
    <source>
        <dbReference type="ARBA" id="ARBA00022884"/>
    </source>
</evidence>
<dbReference type="Pfam" id="PF00271">
    <property type="entry name" value="Helicase_C"/>
    <property type="match status" value="1"/>
</dbReference>
<feature type="compositionally biased region" description="Basic residues" evidence="7">
    <location>
        <begin position="61"/>
        <end position="75"/>
    </location>
</feature>
<feature type="compositionally biased region" description="Basic and acidic residues" evidence="7">
    <location>
        <begin position="157"/>
        <end position="171"/>
    </location>
</feature>
<evidence type="ECO:0000259" key="9">
    <source>
        <dbReference type="PROSITE" id="PS51194"/>
    </source>
</evidence>
<feature type="compositionally biased region" description="Polar residues" evidence="7">
    <location>
        <begin position="173"/>
        <end position="193"/>
    </location>
</feature>
<gene>
    <name evidence="10" type="ORF">NliqN6_4723</name>
</gene>
<evidence type="ECO:0000259" key="8">
    <source>
        <dbReference type="PROSITE" id="PS51192"/>
    </source>
</evidence>
<comment type="catalytic activity">
    <reaction evidence="6">
        <text>ATP + H2O = ADP + phosphate + H(+)</text>
        <dbReference type="Rhea" id="RHEA:13065"/>
        <dbReference type="ChEBI" id="CHEBI:15377"/>
        <dbReference type="ChEBI" id="CHEBI:15378"/>
        <dbReference type="ChEBI" id="CHEBI:30616"/>
        <dbReference type="ChEBI" id="CHEBI:43474"/>
        <dbReference type="ChEBI" id="CHEBI:456216"/>
        <dbReference type="EC" id="3.6.4.13"/>
    </reaction>
</comment>
<feature type="domain" description="Helicase C-terminal" evidence="9">
    <location>
        <begin position="617"/>
        <end position="790"/>
    </location>
</feature>
<accession>A0A8H3TVH7</accession>
<keyword evidence="3 6" id="KW-0347">Helicase</keyword>
<dbReference type="OrthoDB" id="3370at2759"/>
<feature type="domain" description="Helicase ATP-binding" evidence="8">
    <location>
        <begin position="365"/>
        <end position="588"/>
    </location>
</feature>